<evidence type="ECO:0000256" key="1">
    <source>
        <dbReference type="ARBA" id="ARBA00022723"/>
    </source>
</evidence>
<evidence type="ECO:0000259" key="4">
    <source>
        <dbReference type="PROSITE" id="PS51471"/>
    </source>
</evidence>
<dbReference type="PANTHER" id="PTHR47990">
    <property type="entry name" value="2-OXOGLUTARATE (2OG) AND FE(II)-DEPENDENT OXYGENASE SUPERFAMILY PROTEIN-RELATED"/>
    <property type="match status" value="1"/>
</dbReference>
<dbReference type="InterPro" id="IPR050231">
    <property type="entry name" value="Iron_ascorbate_oxido_reductase"/>
</dbReference>
<protein>
    <recommendedName>
        <fullName evidence="4">Fe2OG dioxygenase domain-containing protein</fullName>
    </recommendedName>
</protein>
<evidence type="ECO:0000313" key="6">
    <source>
        <dbReference type="Proteomes" id="UP001154282"/>
    </source>
</evidence>
<organism evidence="5 6">
    <name type="scientific">Linum tenue</name>
    <dbReference type="NCBI Taxonomy" id="586396"/>
    <lineage>
        <taxon>Eukaryota</taxon>
        <taxon>Viridiplantae</taxon>
        <taxon>Streptophyta</taxon>
        <taxon>Embryophyta</taxon>
        <taxon>Tracheophyta</taxon>
        <taxon>Spermatophyta</taxon>
        <taxon>Magnoliopsida</taxon>
        <taxon>eudicotyledons</taxon>
        <taxon>Gunneridae</taxon>
        <taxon>Pentapetalae</taxon>
        <taxon>rosids</taxon>
        <taxon>fabids</taxon>
        <taxon>Malpighiales</taxon>
        <taxon>Linaceae</taxon>
        <taxon>Linum</taxon>
    </lineage>
</organism>
<evidence type="ECO:0000313" key="5">
    <source>
        <dbReference type="EMBL" id="CAI0411784.1"/>
    </source>
</evidence>
<accession>A0AAV0JR95</accession>
<dbReference type="Gene3D" id="2.60.120.330">
    <property type="entry name" value="B-lactam Antibiotic, Isopenicillin N Synthase, Chain"/>
    <property type="match status" value="2"/>
</dbReference>
<keyword evidence="3" id="KW-0560">Oxidoreductase</keyword>
<keyword evidence="1 3" id="KW-0479">Metal-binding</keyword>
<dbReference type="SUPFAM" id="SSF51197">
    <property type="entry name" value="Clavaminate synthase-like"/>
    <property type="match status" value="1"/>
</dbReference>
<gene>
    <name evidence="5" type="ORF">LITE_LOCUS15299</name>
</gene>
<name>A0AAV0JR95_9ROSI</name>
<evidence type="ECO:0000256" key="2">
    <source>
        <dbReference type="ARBA" id="ARBA00023004"/>
    </source>
</evidence>
<dbReference type="InterPro" id="IPR044861">
    <property type="entry name" value="IPNS-like_FE2OG_OXY"/>
</dbReference>
<dbReference type="Pfam" id="PF03171">
    <property type="entry name" value="2OG-FeII_Oxy"/>
    <property type="match status" value="1"/>
</dbReference>
<evidence type="ECO:0000256" key="3">
    <source>
        <dbReference type="RuleBase" id="RU003682"/>
    </source>
</evidence>
<dbReference type="PROSITE" id="PS51471">
    <property type="entry name" value="FE2OG_OXY"/>
    <property type="match status" value="1"/>
</dbReference>
<reference evidence="5" key="1">
    <citation type="submission" date="2022-08" db="EMBL/GenBank/DDBJ databases">
        <authorList>
            <person name="Gutierrez-Valencia J."/>
        </authorList>
    </citation>
    <scope>NUCLEOTIDE SEQUENCE</scope>
</reference>
<dbReference type="Proteomes" id="UP001154282">
    <property type="component" value="Unassembled WGS sequence"/>
</dbReference>
<dbReference type="GO" id="GO:0046872">
    <property type="term" value="F:metal ion binding"/>
    <property type="evidence" value="ECO:0007669"/>
    <property type="project" value="UniProtKB-KW"/>
</dbReference>
<comment type="caution">
    <text evidence="5">The sequence shown here is derived from an EMBL/GenBank/DDBJ whole genome shotgun (WGS) entry which is preliminary data.</text>
</comment>
<dbReference type="EMBL" id="CAMGYJ010000005">
    <property type="protein sequence ID" value="CAI0411784.1"/>
    <property type="molecule type" value="Genomic_DNA"/>
</dbReference>
<dbReference type="AlphaFoldDB" id="A0AAV0JR95"/>
<dbReference type="InterPro" id="IPR027443">
    <property type="entry name" value="IPNS-like_sf"/>
</dbReference>
<feature type="domain" description="Fe2OG dioxygenase" evidence="4">
    <location>
        <begin position="130"/>
        <end position="230"/>
    </location>
</feature>
<keyword evidence="6" id="KW-1185">Reference proteome</keyword>
<sequence>MADHDFPVIDLSPFSTTPGAGDAKKKEEVIRRIRGACSASGLFLIVNHGIPMAALSDTLAAACEYFDRPAEEKLKWVPPPADAASAIPTGEKMERTFGNFQRTAKLIMTLLNDALGLPPDLLHQYNDNKQCDRMIGHHYFKATADTKKMIGSYPHKDANLFTLLLRDDVGGLEFLRNGQWIPVSPVPHSLVVNVGDFLQVLSNNEFNSVAHRVVSLSEKDRYSCAFGCQIDRDKWIEPLAELTSWIKMAPKFKGFYPGEFLHLVIASYKPSLDPNDTFALIDVVNHYALPPWTTPN</sequence>
<dbReference type="InterPro" id="IPR005123">
    <property type="entry name" value="Oxoglu/Fe-dep_dioxygenase_dom"/>
</dbReference>
<dbReference type="InterPro" id="IPR026992">
    <property type="entry name" value="DIOX_N"/>
</dbReference>
<dbReference type="GO" id="GO:0016491">
    <property type="term" value="F:oxidoreductase activity"/>
    <property type="evidence" value="ECO:0007669"/>
    <property type="project" value="UniProtKB-KW"/>
</dbReference>
<comment type="similarity">
    <text evidence="3">Belongs to the iron/ascorbate-dependent oxidoreductase family.</text>
</comment>
<dbReference type="Pfam" id="PF14226">
    <property type="entry name" value="DIOX_N"/>
    <property type="match status" value="1"/>
</dbReference>
<keyword evidence="2 3" id="KW-0408">Iron</keyword>
<proteinExistence type="inferred from homology"/>